<dbReference type="FunFam" id="3.40.50.200:FF:000016">
    <property type="entry name" value="Proprotein convertase subtilisin/kexin type 9"/>
    <property type="match status" value="1"/>
</dbReference>
<dbReference type="GO" id="GO:0006508">
    <property type="term" value="P:proteolysis"/>
    <property type="evidence" value="ECO:0007669"/>
    <property type="project" value="UniProtKB-KW"/>
</dbReference>
<dbReference type="InterPro" id="IPR015500">
    <property type="entry name" value="Peptidase_S8_subtilisin-rel"/>
</dbReference>
<keyword evidence="4 5" id="KW-0720">Serine protease</keyword>
<dbReference type="GO" id="GO:0005975">
    <property type="term" value="P:carbohydrate metabolic process"/>
    <property type="evidence" value="ECO:0007669"/>
    <property type="project" value="UniProtKB-ARBA"/>
</dbReference>
<dbReference type="InterPro" id="IPR023827">
    <property type="entry name" value="Peptidase_S8_Asp-AS"/>
</dbReference>
<keyword evidence="2 5" id="KW-0645">Protease</keyword>
<dbReference type="SUPFAM" id="SSF52743">
    <property type="entry name" value="Subtilisin-like"/>
    <property type="match status" value="1"/>
</dbReference>
<dbReference type="Proteomes" id="UP000612585">
    <property type="component" value="Unassembled WGS sequence"/>
</dbReference>
<dbReference type="PROSITE" id="PS00137">
    <property type="entry name" value="SUBTILASE_HIS"/>
    <property type="match status" value="1"/>
</dbReference>
<evidence type="ECO:0000256" key="1">
    <source>
        <dbReference type="ARBA" id="ARBA00011073"/>
    </source>
</evidence>
<gene>
    <name evidence="8" type="ORF">Vau01_014850</name>
</gene>
<proteinExistence type="inferred from homology"/>
<dbReference type="Pfam" id="PF05922">
    <property type="entry name" value="Inhibitor_I9"/>
    <property type="match status" value="1"/>
</dbReference>
<dbReference type="Gene3D" id="3.40.50.200">
    <property type="entry name" value="Peptidase S8/S53 domain"/>
    <property type="match status" value="1"/>
</dbReference>
<evidence type="ECO:0000256" key="3">
    <source>
        <dbReference type="ARBA" id="ARBA00022801"/>
    </source>
</evidence>
<keyword evidence="3 5" id="KW-0378">Hydrolase</keyword>
<name>A0A8J3YYE4_9ACTN</name>
<feature type="domain" description="Inhibitor I9" evidence="7">
    <location>
        <begin position="24"/>
        <end position="93"/>
    </location>
</feature>
<organism evidence="8 9">
    <name type="scientific">Virgisporangium aurantiacum</name>
    <dbReference type="NCBI Taxonomy" id="175570"/>
    <lineage>
        <taxon>Bacteria</taxon>
        <taxon>Bacillati</taxon>
        <taxon>Actinomycetota</taxon>
        <taxon>Actinomycetes</taxon>
        <taxon>Micromonosporales</taxon>
        <taxon>Micromonosporaceae</taxon>
        <taxon>Virgisporangium</taxon>
    </lineage>
</organism>
<accession>A0A8J3YYE4</accession>
<dbReference type="PANTHER" id="PTHR43806">
    <property type="entry name" value="PEPTIDASE S8"/>
    <property type="match status" value="1"/>
</dbReference>
<comment type="similarity">
    <text evidence="1 5">Belongs to the peptidase S8 family.</text>
</comment>
<dbReference type="InterPro" id="IPR010259">
    <property type="entry name" value="S8pro/Inhibitor_I9"/>
</dbReference>
<feature type="domain" description="Peptidase S8/S53" evidence="6">
    <location>
        <begin position="127"/>
        <end position="357"/>
    </location>
</feature>
<feature type="active site" description="Charge relay system" evidence="5">
    <location>
        <position position="135"/>
    </location>
</feature>
<sequence length="475" mass="49117">MAADPESPPGTLLPARPGAAIRNSYIVVLKQDKVARPDVGALARTLSNKQSGTVGRVYTDALQGFEVSLDEAAARRLAADPAVDYVQQNSVMRQQDTQLVPPNFGLDRIDETSWPLDSQYTYPTTADGIRVYVIDSGIRASHVDFGGRVQPGVDVIFGGSTDDCSGHGTHVAGIIGGRLFGVAKGVSLVPVKVFTCGGLTDTASVLAGIDWVTAHHNPGERAIANMSISADSASSVVSLALERSMADGIVYAVAAGNLNADACAFSPGNMTNAITVGATQNSGNDSKADYSNHGFCVDVFAPGNNINSASSEFDTAMRERSGTSQATAFASGVAALVWSLHPSRTAAEITNDVLHIAIHGAIPNYGLQPNRLLFVPRTVVSGLPALLSLPGRTVSRQVGAAAGVAPYTWSATGLPTGVTINPTTGLISGRVPGKSTWTVTVTATDATGTTGSATATWRIESACLQFCNSPSEGDT</sequence>
<dbReference type="Gene3D" id="3.30.70.80">
    <property type="entry name" value="Peptidase S8 propeptide/proteinase inhibitor I9"/>
    <property type="match status" value="1"/>
</dbReference>
<evidence type="ECO:0000256" key="5">
    <source>
        <dbReference type="PROSITE-ProRule" id="PRU01240"/>
    </source>
</evidence>
<protein>
    <recommendedName>
        <fullName evidence="10">S8 family peptidase</fullName>
    </recommendedName>
</protein>
<dbReference type="PANTHER" id="PTHR43806:SF11">
    <property type="entry name" value="CEREVISIN-RELATED"/>
    <property type="match status" value="1"/>
</dbReference>
<dbReference type="GO" id="GO:0005615">
    <property type="term" value="C:extracellular space"/>
    <property type="evidence" value="ECO:0007669"/>
    <property type="project" value="TreeGrafter"/>
</dbReference>
<dbReference type="GO" id="GO:0005509">
    <property type="term" value="F:calcium ion binding"/>
    <property type="evidence" value="ECO:0007669"/>
    <property type="project" value="InterPro"/>
</dbReference>
<dbReference type="InterPro" id="IPR037045">
    <property type="entry name" value="S8pro/Inhibitor_I9_sf"/>
</dbReference>
<dbReference type="InterPro" id="IPR036852">
    <property type="entry name" value="Peptidase_S8/S53_dom_sf"/>
</dbReference>
<evidence type="ECO:0008006" key="10">
    <source>
        <dbReference type="Google" id="ProtNLM"/>
    </source>
</evidence>
<dbReference type="PROSITE" id="PS51892">
    <property type="entry name" value="SUBTILASE"/>
    <property type="match status" value="1"/>
</dbReference>
<evidence type="ECO:0000313" key="8">
    <source>
        <dbReference type="EMBL" id="GIJ53969.1"/>
    </source>
</evidence>
<dbReference type="Gene3D" id="2.60.40.10">
    <property type="entry name" value="Immunoglobulins"/>
    <property type="match status" value="1"/>
</dbReference>
<reference evidence="8" key="1">
    <citation type="submission" date="2021-01" db="EMBL/GenBank/DDBJ databases">
        <title>Whole genome shotgun sequence of Virgisporangium aurantiacum NBRC 16421.</title>
        <authorList>
            <person name="Komaki H."/>
            <person name="Tamura T."/>
        </authorList>
    </citation>
    <scope>NUCLEOTIDE SEQUENCE</scope>
    <source>
        <strain evidence="8">NBRC 16421</strain>
    </source>
</reference>
<dbReference type="InterPro" id="IPR000209">
    <property type="entry name" value="Peptidase_S8/S53_dom"/>
</dbReference>
<dbReference type="InterPro" id="IPR022398">
    <property type="entry name" value="Peptidase_S8_His-AS"/>
</dbReference>
<dbReference type="CDD" id="cd04077">
    <property type="entry name" value="Peptidases_S8_PCSK9_ProteinaseK_like"/>
    <property type="match status" value="1"/>
</dbReference>
<evidence type="ECO:0000259" key="7">
    <source>
        <dbReference type="Pfam" id="PF05922"/>
    </source>
</evidence>
<dbReference type="InterPro" id="IPR050131">
    <property type="entry name" value="Peptidase_S8_subtilisin-like"/>
</dbReference>
<dbReference type="Pfam" id="PF05345">
    <property type="entry name" value="He_PIG"/>
    <property type="match status" value="1"/>
</dbReference>
<feature type="active site" description="Charge relay system" evidence="5">
    <location>
        <position position="324"/>
    </location>
</feature>
<dbReference type="AlphaFoldDB" id="A0A8J3YYE4"/>
<evidence type="ECO:0000259" key="6">
    <source>
        <dbReference type="Pfam" id="PF00082"/>
    </source>
</evidence>
<dbReference type="GO" id="GO:0016020">
    <property type="term" value="C:membrane"/>
    <property type="evidence" value="ECO:0007669"/>
    <property type="project" value="InterPro"/>
</dbReference>
<evidence type="ECO:0000256" key="4">
    <source>
        <dbReference type="ARBA" id="ARBA00022825"/>
    </source>
</evidence>
<dbReference type="InterPro" id="IPR034193">
    <property type="entry name" value="PCSK9_ProteinaseK-like"/>
</dbReference>
<dbReference type="GO" id="GO:0004252">
    <property type="term" value="F:serine-type endopeptidase activity"/>
    <property type="evidence" value="ECO:0007669"/>
    <property type="project" value="UniProtKB-UniRule"/>
</dbReference>
<feature type="active site" description="Charge relay system" evidence="5">
    <location>
        <position position="167"/>
    </location>
</feature>
<dbReference type="Pfam" id="PF00082">
    <property type="entry name" value="Peptidase_S8"/>
    <property type="match status" value="1"/>
</dbReference>
<dbReference type="SUPFAM" id="SSF49313">
    <property type="entry name" value="Cadherin-like"/>
    <property type="match status" value="1"/>
</dbReference>
<comment type="caution">
    <text evidence="8">The sequence shown here is derived from an EMBL/GenBank/DDBJ whole genome shotgun (WGS) entry which is preliminary data.</text>
</comment>
<dbReference type="PROSITE" id="PS00136">
    <property type="entry name" value="SUBTILASE_ASP"/>
    <property type="match status" value="1"/>
</dbReference>
<evidence type="ECO:0000313" key="9">
    <source>
        <dbReference type="Proteomes" id="UP000612585"/>
    </source>
</evidence>
<dbReference type="InterPro" id="IPR013783">
    <property type="entry name" value="Ig-like_fold"/>
</dbReference>
<dbReference type="EMBL" id="BOPG01000009">
    <property type="protein sequence ID" value="GIJ53969.1"/>
    <property type="molecule type" value="Genomic_DNA"/>
</dbReference>
<evidence type="ECO:0000256" key="2">
    <source>
        <dbReference type="ARBA" id="ARBA00022670"/>
    </source>
</evidence>
<dbReference type="InterPro" id="IPR015919">
    <property type="entry name" value="Cadherin-like_sf"/>
</dbReference>
<dbReference type="PRINTS" id="PR00723">
    <property type="entry name" value="SUBTILISIN"/>
</dbReference>
<dbReference type="SUPFAM" id="SSF54897">
    <property type="entry name" value="Protease propeptides/inhibitors"/>
    <property type="match status" value="1"/>
</dbReference>
<keyword evidence="9" id="KW-1185">Reference proteome</keyword>